<dbReference type="STRING" id="1777141.AWB80_04050"/>
<proteinExistence type="predicted"/>
<dbReference type="InterPro" id="IPR008040">
    <property type="entry name" value="Hydant_A_N"/>
</dbReference>
<dbReference type="GO" id="GO:0006749">
    <property type="term" value="P:glutathione metabolic process"/>
    <property type="evidence" value="ECO:0007669"/>
    <property type="project" value="TreeGrafter"/>
</dbReference>
<evidence type="ECO:0000313" key="5">
    <source>
        <dbReference type="Proteomes" id="UP000054911"/>
    </source>
</evidence>
<dbReference type="EMBL" id="FCOE02000013">
    <property type="protein sequence ID" value="SAK73133.1"/>
    <property type="molecule type" value="Genomic_DNA"/>
</dbReference>
<dbReference type="InterPro" id="IPR045079">
    <property type="entry name" value="Oxoprolinase-like"/>
</dbReference>
<evidence type="ECO:0000259" key="2">
    <source>
        <dbReference type="Pfam" id="PF05378"/>
    </source>
</evidence>
<evidence type="ECO:0000313" key="4">
    <source>
        <dbReference type="EMBL" id="SAK73133.1"/>
    </source>
</evidence>
<keyword evidence="5" id="KW-1185">Reference proteome</keyword>
<sequence>MWRVGVDVGGTFTDLFAWNVKTGERRTAKVLTTRRDRSEGVVNAVEKANIPFGEISHFMHGTTTATNALLERSFPDVALVTTDGFRDTIEIGRQHRQSLYDPYQKKPRPIIPRRFRFTLTERMGAHGDVVTPLDTARAVEIAKDIHQLGLQAVAVGFINSYANPAHERQMRDILTEHAQNCQVVLSAETRPVFREHGRFTTTAVRAAVLPVMKSYFDRLAEQFANRGFTGALLTLKSNGGVMGVALAKDHPEELIESGPAGGVSYAAYLSQTCEHERLIHTDLGGTSYDASIVENGTGLVTRNYELEWEIPIVVPMLDIHSVGAGGGSIAWIDDGGSLRVGPASAGSEPGPACYGLGGTKATITDANLILGRIQPTLGGKMELDVEAAKRALQPIADTIGLSLLDTAEGMIRIACENMGQAVKMVVLSRGRDPRDFAIASFGGAGPMHACFVAQAMNIPTVVVPPYAGVASAFGATCMDIRHDLEEFFYAPVSGVDMQTITRLYEQLEARGRALLAADGVSPGDVVIERSAQMRYIGQTYEVDTPIPGGKLDDSHRAGIVSGFHHEHRREHGVSSDDFDVAIVSLGIKAIGAVPHPPMEKQAIDQANKKASAAGARPVYFSGKWVNTQVYSGQTLTPGASLDGPAIIEYEDSCTVIPPGCSARVDGTNNLVISVETEAELDEYSTEHALVDSH</sequence>
<dbReference type="Proteomes" id="UP000054911">
    <property type="component" value="Unassembled WGS sequence"/>
</dbReference>
<accession>A0A158BSU4</accession>
<dbReference type="GO" id="GO:0017168">
    <property type="term" value="F:5-oxoprolinase (ATP-hydrolyzing) activity"/>
    <property type="evidence" value="ECO:0007669"/>
    <property type="project" value="TreeGrafter"/>
</dbReference>
<dbReference type="AlphaFoldDB" id="A0A158BSU4"/>
<evidence type="ECO:0000259" key="3">
    <source>
        <dbReference type="Pfam" id="PF19278"/>
    </source>
</evidence>
<dbReference type="PANTHER" id="PTHR11365">
    <property type="entry name" value="5-OXOPROLINASE RELATED"/>
    <property type="match status" value="1"/>
</dbReference>
<dbReference type="Pfam" id="PF05378">
    <property type="entry name" value="Hydant_A_N"/>
    <property type="match status" value="1"/>
</dbReference>
<dbReference type="InterPro" id="IPR002821">
    <property type="entry name" value="Hydantoinase_A"/>
</dbReference>
<dbReference type="GO" id="GO:0005829">
    <property type="term" value="C:cytosol"/>
    <property type="evidence" value="ECO:0007669"/>
    <property type="project" value="TreeGrafter"/>
</dbReference>
<dbReference type="OrthoDB" id="9768323at2"/>
<dbReference type="InterPro" id="IPR049517">
    <property type="entry name" value="ACX-like_C"/>
</dbReference>
<feature type="domain" description="Hydantoinase/oxoprolinase N-terminal" evidence="2">
    <location>
        <begin position="3"/>
        <end position="177"/>
    </location>
</feature>
<feature type="domain" description="Hydantoinase A/oxoprolinase" evidence="1">
    <location>
        <begin position="198"/>
        <end position="483"/>
    </location>
</feature>
<evidence type="ECO:0000259" key="1">
    <source>
        <dbReference type="Pfam" id="PF01968"/>
    </source>
</evidence>
<name>A0A158BSU4_9BURK</name>
<comment type="caution">
    <text evidence="4">The sequence shown here is derived from an EMBL/GenBank/DDBJ whole genome shotgun (WGS) entry which is preliminary data.</text>
</comment>
<dbReference type="Pfam" id="PF01968">
    <property type="entry name" value="Hydantoinase_A"/>
    <property type="match status" value="1"/>
</dbReference>
<dbReference type="PANTHER" id="PTHR11365:SF23">
    <property type="entry name" value="HYPOTHETICAL 5-OXOPROLINASE (EUROFUNG)-RELATED"/>
    <property type="match status" value="1"/>
</dbReference>
<feature type="domain" description="Acetophenone carboxylase-like C-terminal" evidence="3">
    <location>
        <begin position="497"/>
        <end position="666"/>
    </location>
</feature>
<gene>
    <name evidence="4" type="ORF">AWB80_04050</name>
</gene>
<dbReference type="RefSeq" id="WP_061176462.1">
    <property type="nucleotide sequence ID" value="NZ_FCOE02000013.1"/>
</dbReference>
<organism evidence="4 5">
    <name type="scientific">Caballeronia pedi</name>
    <dbReference type="NCBI Taxonomy" id="1777141"/>
    <lineage>
        <taxon>Bacteria</taxon>
        <taxon>Pseudomonadati</taxon>
        <taxon>Pseudomonadota</taxon>
        <taxon>Betaproteobacteria</taxon>
        <taxon>Burkholderiales</taxon>
        <taxon>Burkholderiaceae</taxon>
        <taxon>Caballeronia</taxon>
    </lineage>
</organism>
<reference evidence="4" key="1">
    <citation type="submission" date="2016-01" db="EMBL/GenBank/DDBJ databases">
        <authorList>
            <person name="Peeters C."/>
        </authorList>
    </citation>
    <scope>NUCLEOTIDE SEQUENCE [LARGE SCALE GENOMIC DNA]</scope>
    <source>
        <strain evidence="4">LMG 29323</strain>
    </source>
</reference>
<dbReference type="Pfam" id="PF19278">
    <property type="entry name" value="Hydant_A_C"/>
    <property type="match status" value="1"/>
</dbReference>
<protein>
    <submittedName>
        <fullName evidence="4">5-oxoprolinase (ATP-hydrolyzing)</fullName>
    </submittedName>
</protein>